<dbReference type="PANTHER" id="PTHR33795">
    <property type="entry name" value="INSERTION ELEMENT IS150 PROTEIN INSJ"/>
    <property type="match status" value="1"/>
</dbReference>
<comment type="caution">
    <text evidence="4">The sequence shown here is derived from an EMBL/GenBank/DDBJ whole genome shotgun (WGS) entry which is preliminary data.</text>
</comment>
<gene>
    <name evidence="4" type="ORF">ACFQAV_13405</name>
</gene>
<dbReference type="PANTHER" id="PTHR33795:SF1">
    <property type="entry name" value="INSERTION ELEMENT IS150 PROTEIN INSJ"/>
    <property type="match status" value="1"/>
</dbReference>
<evidence type="ECO:0000256" key="2">
    <source>
        <dbReference type="SAM" id="Coils"/>
    </source>
</evidence>
<protein>
    <submittedName>
        <fullName evidence="4">Helix-turn-helix domain-containing protein</fullName>
    </submittedName>
</protein>
<sequence>LDFKVKIVNEFLDGCGSTTLSKKYSIPNHSTIMEWVHTYQLRGVSGLRPRKGGQKYSGMFKAEVLNWRNQNMASFSETALHFNIPAGSTVCRWQQKYESLGIDGLRHEQDILLTMNKNVKHNSENHLSKEDELKQLKKENLMLRVENEFLKKVDALAQKKSKQKKSRK</sequence>
<dbReference type="SUPFAM" id="SSF46689">
    <property type="entry name" value="Homeodomain-like"/>
    <property type="match status" value="1"/>
</dbReference>
<keyword evidence="2" id="KW-0175">Coiled coil</keyword>
<dbReference type="Gene3D" id="1.10.10.10">
    <property type="entry name" value="Winged helix-like DNA-binding domain superfamily/Winged helix DNA-binding domain"/>
    <property type="match status" value="1"/>
</dbReference>
<dbReference type="SUPFAM" id="SSF48295">
    <property type="entry name" value="TrpR-like"/>
    <property type="match status" value="1"/>
</dbReference>
<reference evidence="5" key="1">
    <citation type="journal article" date="2019" name="Int. J. Syst. Evol. Microbiol.">
        <title>The Global Catalogue of Microorganisms (GCM) 10K type strain sequencing project: providing services to taxonomists for standard genome sequencing and annotation.</title>
        <authorList>
            <consortium name="The Broad Institute Genomics Platform"/>
            <consortium name="The Broad Institute Genome Sequencing Center for Infectious Disease"/>
            <person name="Wu L."/>
            <person name="Ma J."/>
        </authorList>
    </citation>
    <scope>NUCLEOTIDE SEQUENCE [LARGE SCALE GENOMIC DNA]</scope>
    <source>
        <strain evidence="5">CCM 8927</strain>
    </source>
</reference>
<feature type="coiled-coil region" evidence="2">
    <location>
        <begin position="119"/>
        <end position="153"/>
    </location>
</feature>
<evidence type="ECO:0000256" key="1">
    <source>
        <dbReference type="ARBA" id="ARBA00038232"/>
    </source>
</evidence>
<proteinExistence type="inferred from homology"/>
<feature type="non-terminal residue" evidence="4">
    <location>
        <position position="1"/>
    </location>
</feature>
<dbReference type="InterPro" id="IPR009057">
    <property type="entry name" value="Homeodomain-like_sf"/>
</dbReference>
<dbReference type="EMBL" id="JBHSSF010000049">
    <property type="protein sequence ID" value="MFC6177805.1"/>
    <property type="molecule type" value="Genomic_DNA"/>
</dbReference>
<evidence type="ECO:0000259" key="3">
    <source>
        <dbReference type="Pfam" id="PF13518"/>
    </source>
</evidence>
<feature type="domain" description="Insertion element IS150 protein InsJ-like helix-turn-helix" evidence="3">
    <location>
        <begin position="60"/>
        <end position="107"/>
    </location>
</feature>
<dbReference type="InterPro" id="IPR010921">
    <property type="entry name" value="Trp_repressor/repl_initiator"/>
</dbReference>
<evidence type="ECO:0000313" key="4">
    <source>
        <dbReference type="EMBL" id="MFC6177805.1"/>
    </source>
</evidence>
<keyword evidence="5" id="KW-1185">Reference proteome</keyword>
<dbReference type="RefSeq" id="WP_376988197.1">
    <property type="nucleotide sequence ID" value="NZ_JBHSSF010000049.1"/>
</dbReference>
<name>A0ABW1RQW0_9LACO</name>
<dbReference type="InterPro" id="IPR055247">
    <property type="entry name" value="InsJ-like_HTH"/>
</dbReference>
<evidence type="ECO:0000313" key="5">
    <source>
        <dbReference type="Proteomes" id="UP001596288"/>
    </source>
</evidence>
<comment type="similarity">
    <text evidence="1">Belongs to the IS150/IS1296 orfA family.</text>
</comment>
<dbReference type="Pfam" id="PF13518">
    <property type="entry name" value="HTH_28"/>
    <property type="match status" value="1"/>
</dbReference>
<accession>A0ABW1RQW0</accession>
<organism evidence="4 5">
    <name type="scientific">Companilactobacillus huachuanensis</name>
    <dbReference type="NCBI Taxonomy" id="2559914"/>
    <lineage>
        <taxon>Bacteria</taxon>
        <taxon>Bacillati</taxon>
        <taxon>Bacillota</taxon>
        <taxon>Bacilli</taxon>
        <taxon>Lactobacillales</taxon>
        <taxon>Lactobacillaceae</taxon>
        <taxon>Companilactobacillus</taxon>
    </lineage>
</organism>
<dbReference type="Proteomes" id="UP001596288">
    <property type="component" value="Unassembled WGS sequence"/>
</dbReference>
<dbReference type="InterPro" id="IPR052057">
    <property type="entry name" value="IS150/IS1296_orfA-like"/>
</dbReference>
<dbReference type="InterPro" id="IPR036388">
    <property type="entry name" value="WH-like_DNA-bd_sf"/>
</dbReference>